<protein>
    <submittedName>
        <fullName evidence="2">Uncharacterized protein</fullName>
    </submittedName>
</protein>
<dbReference type="Proteomes" id="UP000316426">
    <property type="component" value="Chromosome"/>
</dbReference>
<dbReference type="KEGG" id="bmei:Spa11_05350"/>
<organism evidence="2 3">
    <name type="scientific">Botrimarina mediterranea</name>
    <dbReference type="NCBI Taxonomy" id="2528022"/>
    <lineage>
        <taxon>Bacteria</taxon>
        <taxon>Pseudomonadati</taxon>
        <taxon>Planctomycetota</taxon>
        <taxon>Planctomycetia</taxon>
        <taxon>Pirellulales</taxon>
        <taxon>Lacipirellulaceae</taxon>
        <taxon>Botrimarina</taxon>
    </lineage>
</organism>
<feature type="region of interest" description="Disordered" evidence="1">
    <location>
        <begin position="81"/>
        <end position="101"/>
    </location>
</feature>
<proteinExistence type="predicted"/>
<sequence length="101" mass="10731">MQTTTNTIAKSFTAAIKAAAKFFTVISAAASSRLRWRYVVSGPVNSGSRPGVVGQRLALLVPSLAMHHAKPAMAMICRPQGDACRGSRPSDSVRSRRLAGF</sequence>
<name>A0A518K3I1_9BACT</name>
<gene>
    <name evidence="2" type="ORF">Spa11_05350</name>
</gene>
<keyword evidence="3" id="KW-1185">Reference proteome</keyword>
<dbReference type="EMBL" id="CP036349">
    <property type="protein sequence ID" value="QDV72361.1"/>
    <property type="molecule type" value="Genomic_DNA"/>
</dbReference>
<evidence type="ECO:0000313" key="3">
    <source>
        <dbReference type="Proteomes" id="UP000316426"/>
    </source>
</evidence>
<evidence type="ECO:0000313" key="2">
    <source>
        <dbReference type="EMBL" id="QDV72361.1"/>
    </source>
</evidence>
<accession>A0A518K3I1</accession>
<dbReference type="RefSeq" id="WP_145106953.1">
    <property type="nucleotide sequence ID" value="NZ_CP036349.1"/>
</dbReference>
<dbReference type="AlphaFoldDB" id="A0A518K3I1"/>
<evidence type="ECO:0000256" key="1">
    <source>
        <dbReference type="SAM" id="MobiDB-lite"/>
    </source>
</evidence>
<reference evidence="2 3" key="1">
    <citation type="submission" date="2019-02" db="EMBL/GenBank/DDBJ databases">
        <title>Deep-cultivation of Planctomycetes and their phenomic and genomic characterization uncovers novel biology.</title>
        <authorList>
            <person name="Wiegand S."/>
            <person name="Jogler M."/>
            <person name="Boedeker C."/>
            <person name="Pinto D."/>
            <person name="Vollmers J."/>
            <person name="Rivas-Marin E."/>
            <person name="Kohn T."/>
            <person name="Peeters S.H."/>
            <person name="Heuer A."/>
            <person name="Rast P."/>
            <person name="Oberbeckmann S."/>
            <person name="Bunk B."/>
            <person name="Jeske O."/>
            <person name="Meyerdierks A."/>
            <person name="Storesund J.E."/>
            <person name="Kallscheuer N."/>
            <person name="Luecker S."/>
            <person name="Lage O.M."/>
            <person name="Pohl T."/>
            <person name="Merkel B.J."/>
            <person name="Hornburger P."/>
            <person name="Mueller R.-W."/>
            <person name="Bruemmer F."/>
            <person name="Labrenz M."/>
            <person name="Spormann A.M."/>
            <person name="Op den Camp H."/>
            <person name="Overmann J."/>
            <person name="Amann R."/>
            <person name="Jetten M.S.M."/>
            <person name="Mascher T."/>
            <person name="Medema M.H."/>
            <person name="Devos D.P."/>
            <person name="Kaster A.-K."/>
            <person name="Ovreas L."/>
            <person name="Rohde M."/>
            <person name="Galperin M.Y."/>
            <person name="Jogler C."/>
        </authorList>
    </citation>
    <scope>NUCLEOTIDE SEQUENCE [LARGE SCALE GENOMIC DNA]</scope>
    <source>
        <strain evidence="2 3">Spa11</strain>
    </source>
</reference>